<feature type="domain" description="Integrase catalytic" evidence="1">
    <location>
        <begin position="119"/>
        <end position="283"/>
    </location>
</feature>
<dbReference type="InterPro" id="IPR050900">
    <property type="entry name" value="Transposase_IS3/IS150/IS904"/>
</dbReference>
<dbReference type="Pfam" id="PF13333">
    <property type="entry name" value="rve_2"/>
    <property type="match status" value="1"/>
</dbReference>
<dbReference type="Gene3D" id="3.30.420.10">
    <property type="entry name" value="Ribonuclease H-like superfamily/Ribonuclease H"/>
    <property type="match status" value="1"/>
</dbReference>
<dbReference type="Proteomes" id="UP000672027">
    <property type="component" value="Chromosome"/>
</dbReference>
<dbReference type="PANTHER" id="PTHR46889:SF4">
    <property type="entry name" value="TRANSPOSASE INSO FOR INSERTION SEQUENCE ELEMENT IS911B-RELATED"/>
    <property type="match status" value="1"/>
</dbReference>
<dbReference type="InterPro" id="IPR001584">
    <property type="entry name" value="Integrase_cat-core"/>
</dbReference>
<dbReference type="InterPro" id="IPR012337">
    <property type="entry name" value="RNaseH-like_sf"/>
</dbReference>
<dbReference type="Pfam" id="PF00665">
    <property type="entry name" value="rve"/>
    <property type="match status" value="1"/>
</dbReference>
<dbReference type="EMBL" id="CP072800">
    <property type="protein sequence ID" value="QTR51794.1"/>
    <property type="molecule type" value="Genomic_DNA"/>
</dbReference>
<accession>A0ABX7X960</accession>
<organism evidence="2 4">
    <name type="scientific">Candidatus Thiothrix anitrata</name>
    <dbReference type="NCBI Taxonomy" id="2823902"/>
    <lineage>
        <taxon>Bacteria</taxon>
        <taxon>Pseudomonadati</taxon>
        <taxon>Pseudomonadota</taxon>
        <taxon>Gammaproteobacteria</taxon>
        <taxon>Thiotrichales</taxon>
        <taxon>Thiotrichaceae</taxon>
        <taxon>Thiothrix</taxon>
    </lineage>
</organism>
<name>A0ABX7X960_9GAMM</name>
<evidence type="ECO:0000259" key="1">
    <source>
        <dbReference type="PROSITE" id="PS50994"/>
    </source>
</evidence>
<sequence length="286" mass="32769">MSYGIIDTLKKAHPVSQLCEVLDVHKSSYYYWQAHREPPAARIHLQMQVKAIHAEVNQTYGSRRMSDALKEKGLEVGRYQARCLMQEAGIVAIYPKKRHRYPAGEVSRVADNHLNREFDASAPNQKWVGDITYLWTASGWMYLAVVLDLFSRKVVGWQLSAAPDTALILAALNQAVILRQVTASTGLLFHSDQGCQYTSHAYQDRLTELGIKASMSRRANCWDNAVMERFFRSLKVEAISRERYQTADELTWAVKKYIHFYNTKRLHSVIGAKTPNQFEQLFLKQA</sequence>
<dbReference type="PANTHER" id="PTHR46889">
    <property type="entry name" value="TRANSPOSASE INSF FOR INSERTION SEQUENCE IS3B-RELATED"/>
    <property type="match status" value="1"/>
</dbReference>
<protein>
    <submittedName>
        <fullName evidence="2">IS3 family transposase</fullName>
    </submittedName>
</protein>
<dbReference type="RefSeq" id="WP_210230602.1">
    <property type="nucleotide sequence ID" value="NZ_CP072800.1"/>
</dbReference>
<dbReference type="Pfam" id="PF13276">
    <property type="entry name" value="HTH_21"/>
    <property type="match status" value="1"/>
</dbReference>
<dbReference type="InterPro" id="IPR025948">
    <property type="entry name" value="HTH-like_dom"/>
</dbReference>
<dbReference type="EMBL" id="CP072800">
    <property type="protein sequence ID" value="QTR51781.1"/>
    <property type="molecule type" value="Genomic_DNA"/>
</dbReference>
<dbReference type="PROSITE" id="PS50994">
    <property type="entry name" value="INTEGRASE"/>
    <property type="match status" value="1"/>
</dbReference>
<keyword evidence="4" id="KW-1185">Reference proteome</keyword>
<dbReference type="NCBIfam" id="NF033516">
    <property type="entry name" value="transpos_IS3"/>
    <property type="match status" value="1"/>
</dbReference>
<evidence type="ECO:0000313" key="3">
    <source>
        <dbReference type="EMBL" id="QTR51794.1"/>
    </source>
</evidence>
<dbReference type="InterPro" id="IPR036397">
    <property type="entry name" value="RNaseH_sf"/>
</dbReference>
<reference evidence="2 4" key="1">
    <citation type="submission" date="2021-04" db="EMBL/GenBank/DDBJ databases">
        <title>Genomics, taxonomy and metabolism of representatives of sulfur bacteria of the genus Thiothrix: Thiothrix fructosivorans QT, Thiothrix unzii A1T and three new species, Thiothrix subterranea sp. nov., Thiothrix litoralis sp. nov. and 'Candidatus Thiothrix anitrata' sp. nov.</title>
        <authorList>
            <person name="Ravin N.V."/>
            <person name="Smolyakov D."/>
            <person name="Rudenko T.S."/>
            <person name="Mardanov A.V."/>
            <person name="Beletsky A.V."/>
            <person name="Markov N.D."/>
            <person name="Fomenkov A.I."/>
            <person name="Roberts R.J."/>
            <person name="Karnachuk O.V."/>
            <person name="Novikov A."/>
            <person name="Grabovich M.Y."/>
        </authorList>
    </citation>
    <scope>NUCLEOTIDE SEQUENCE [LARGE SCALE GENOMIC DNA]</scope>
    <source>
        <strain evidence="2 4">A52</strain>
    </source>
</reference>
<dbReference type="SUPFAM" id="SSF53098">
    <property type="entry name" value="Ribonuclease H-like"/>
    <property type="match status" value="1"/>
</dbReference>
<evidence type="ECO:0000313" key="2">
    <source>
        <dbReference type="EMBL" id="QTR51781.1"/>
    </source>
</evidence>
<proteinExistence type="predicted"/>
<gene>
    <name evidence="2" type="ORF">J8380_08255</name>
    <name evidence="3" type="ORF">J8380_09350</name>
</gene>
<dbReference type="InterPro" id="IPR048020">
    <property type="entry name" value="Transpos_IS3"/>
</dbReference>
<evidence type="ECO:0000313" key="4">
    <source>
        <dbReference type="Proteomes" id="UP000672027"/>
    </source>
</evidence>